<gene>
    <name evidence="1" type="ORF">AVEN_218282_1</name>
</gene>
<protein>
    <submittedName>
        <fullName evidence="1">Uncharacterized protein</fullName>
    </submittedName>
</protein>
<proteinExistence type="predicted"/>
<dbReference type="AlphaFoldDB" id="A0A4Y2IR32"/>
<sequence>MPPNAMGVKTLLRLCSLLKQNMTMRLKNIVFLGVPFTIVHGEVLCHIFPSVHIFFKCEGIHYPEVPYCLISFLAVPPLEFLLSPSFPRVWARELSMRICCRYVCFLLLMDSNIHPRVGRAWRSLRPVLHFGPWCINPPLFQPFGGALKGIKRQWSNSGALR</sequence>
<dbReference type="Proteomes" id="UP000499080">
    <property type="component" value="Unassembled WGS sequence"/>
</dbReference>
<organism evidence="1 2">
    <name type="scientific">Araneus ventricosus</name>
    <name type="common">Orbweaver spider</name>
    <name type="synonym">Epeira ventricosa</name>
    <dbReference type="NCBI Taxonomy" id="182803"/>
    <lineage>
        <taxon>Eukaryota</taxon>
        <taxon>Metazoa</taxon>
        <taxon>Ecdysozoa</taxon>
        <taxon>Arthropoda</taxon>
        <taxon>Chelicerata</taxon>
        <taxon>Arachnida</taxon>
        <taxon>Araneae</taxon>
        <taxon>Araneomorphae</taxon>
        <taxon>Entelegynae</taxon>
        <taxon>Araneoidea</taxon>
        <taxon>Araneidae</taxon>
        <taxon>Araneus</taxon>
    </lineage>
</organism>
<accession>A0A4Y2IR32</accession>
<comment type="caution">
    <text evidence="1">The sequence shown here is derived from an EMBL/GenBank/DDBJ whole genome shotgun (WGS) entry which is preliminary data.</text>
</comment>
<reference evidence="1 2" key="1">
    <citation type="journal article" date="2019" name="Sci. Rep.">
        <title>Orb-weaving spider Araneus ventricosus genome elucidates the spidroin gene catalogue.</title>
        <authorList>
            <person name="Kono N."/>
            <person name="Nakamura H."/>
            <person name="Ohtoshi R."/>
            <person name="Moran D.A.P."/>
            <person name="Shinohara A."/>
            <person name="Yoshida Y."/>
            <person name="Fujiwara M."/>
            <person name="Mori M."/>
            <person name="Tomita M."/>
            <person name="Arakawa K."/>
        </authorList>
    </citation>
    <scope>NUCLEOTIDE SEQUENCE [LARGE SCALE GENOMIC DNA]</scope>
</reference>
<name>A0A4Y2IR32_ARAVE</name>
<dbReference type="EMBL" id="BGPR01002861">
    <property type="protein sequence ID" value="GBM80120.1"/>
    <property type="molecule type" value="Genomic_DNA"/>
</dbReference>
<evidence type="ECO:0000313" key="1">
    <source>
        <dbReference type="EMBL" id="GBM80120.1"/>
    </source>
</evidence>
<evidence type="ECO:0000313" key="2">
    <source>
        <dbReference type="Proteomes" id="UP000499080"/>
    </source>
</evidence>
<keyword evidence="2" id="KW-1185">Reference proteome</keyword>